<dbReference type="AlphaFoldDB" id="A0A2W5QWC1"/>
<feature type="compositionally biased region" description="Low complexity" evidence="1">
    <location>
        <begin position="354"/>
        <end position="372"/>
    </location>
</feature>
<feature type="compositionally biased region" description="Pro residues" evidence="1">
    <location>
        <begin position="73"/>
        <end position="89"/>
    </location>
</feature>
<dbReference type="InterPro" id="IPR003646">
    <property type="entry name" value="SH3-like_bac-type"/>
</dbReference>
<feature type="region of interest" description="Disordered" evidence="1">
    <location>
        <begin position="1"/>
        <end position="21"/>
    </location>
</feature>
<name>A0A2W5QWC1_ANCNO</name>
<protein>
    <submittedName>
        <fullName evidence="3">SH3 domain-containing protein</fullName>
    </submittedName>
</protein>
<feature type="region of interest" description="Disordered" evidence="1">
    <location>
        <begin position="118"/>
        <end position="178"/>
    </location>
</feature>
<feature type="domain" description="SH3b" evidence="2">
    <location>
        <begin position="400"/>
        <end position="449"/>
    </location>
</feature>
<feature type="region of interest" description="Disordered" evidence="1">
    <location>
        <begin position="301"/>
        <end position="396"/>
    </location>
</feature>
<evidence type="ECO:0000313" key="3">
    <source>
        <dbReference type="EMBL" id="PZQ81578.1"/>
    </source>
</evidence>
<feature type="compositionally biased region" description="Low complexity" evidence="1">
    <location>
        <begin position="308"/>
        <end position="341"/>
    </location>
</feature>
<proteinExistence type="predicted"/>
<feature type="compositionally biased region" description="Low complexity" evidence="1">
    <location>
        <begin position="62"/>
        <end position="72"/>
    </location>
</feature>
<evidence type="ECO:0000259" key="2">
    <source>
        <dbReference type="Pfam" id="PF08239"/>
    </source>
</evidence>
<reference evidence="3 4" key="1">
    <citation type="submission" date="2017-08" db="EMBL/GenBank/DDBJ databases">
        <title>Infants hospitalized years apart are colonized by the same room-sourced microbial strains.</title>
        <authorList>
            <person name="Brooks B."/>
            <person name="Olm M.R."/>
            <person name="Firek B.A."/>
            <person name="Baker R."/>
            <person name="Thomas B.C."/>
            <person name="Morowitz M.J."/>
            <person name="Banfield J.F."/>
        </authorList>
    </citation>
    <scope>NUCLEOTIDE SEQUENCE [LARGE SCALE GENOMIC DNA]</scope>
    <source>
        <strain evidence="3">S2_005_001_R2_27</strain>
    </source>
</reference>
<sequence length="462" mass="46401">MTRDMSTSSQEPRGTGLSSTLVSDFRAILNSLEQEKAARKGDSDEPAPVSGGRSAGETLAKPVAPQAPAVAGPVPPRRLPPAGPLPPAPYSDVRTKIAALGEVKDMFVARPATMGAAGSPLAPHELPPVPRAPTEGSTAAQPTEAGKPMLSRLPTPVPPAPSAGAETRRRGFGAARDCEPVARRRRATSSDVITWKRLALLTVCMAVAGGGAMALQSVVGREEAKVAPEAIGNAAIASVAPSTPLAAVAAPVASEAEASPPPAKPAFAIAAAPAPAAVPNVAAIVADVPQPVLRNAAPVFEPAPRPQVPASAAAFASPDSGDGDAAVAVPEKPKAVAMPKQAPLPPPAPSRQVAAATPAEAASAPAHAAPEPAADETPDGDGASQAGFGGDPVGTATIRSSVTMRSEPKRGASAIGNLQSGQKVELVACDGWCEVIVEGKRGFIYKSFVDTRAVRQADAVPE</sequence>
<evidence type="ECO:0000313" key="4">
    <source>
        <dbReference type="Proteomes" id="UP000248887"/>
    </source>
</evidence>
<feature type="compositionally biased region" description="Basic and acidic residues" evidence="1">
    <location>
        <begin position="33"/>
        <end position="43"/>
    </location>
</feature>
<comment type="caution">
    <text evidence="3">The sequence shown here is derived from an EMBL/GenBank/DDBJ whole genome shotgun (WGS) entry which is preliminary data.</text>
</comment>
<dbReference type="Proteomes" id="UP000248887">
    <property type="component" value="Unassembled WGS sequence"/>
</dbReference>
<dbReference type="EMBL" id="QFQD01000043">
    <property type="protein sequence ID" value="PZQ81578.1"/>
    <property type="molecule type" value="Genomic_DNA"/>
</dbReference>
<dbReference type="Gene3D" id="2.30.30.40">
    <property type="entry name" value="SH3 Domains"/>
    <property type="match status" value="1"/>
</dbReference>
<organism evidence="3 4">
    <name type="scientific">Ancylobacter novellus</name>
    <name type="common">Thiobacillus novellus</name>
    <dbReference type="NCBI Taxonomy" id="921"/>
    <lineage>
        <taxon>Bacteria</taxon>
        <taxon>Pseudomonadati</taxon>
        <taxon>Pseudomonadota</taxon>
        <taxon>Alphaproteobacteria</taxon>
        <taxon>Hyphomicrobiales</taxon>
        <taxon>Xanthobacteraceae</taxon>
        <taxon>Ancylobacter</taxon>
    </lineage>
</organism>
<feature type="region of interest" description="Disordered" evidence="1">
    <location>
        <begin position="33"/>
        <end position="89"/>
    </location>
</feature>
<gene>
    <name evidence="3" type="ORF">DI549_13755</name>
</gene>
<evidence type="ECO:0000256" key="1">
    <source>
        <dbReference type="SAM" id="MobiDB-lite"/>
    </source>
</evidence>
<accession>A0A2W5QWC1</accession>
<dbReference type="Pfam" id="PF08239">
    <property type="entry name" value="SH3_3"/>
    <property type="match status" value="1"/>
</dbReference>